<dbReference type="Pfam" id="PF13193">
    <property type="entry name" value="AMP-binding_C"/>
    <property type="match status" value="1"/>
</dbReference>
<sequence length="578" mass="63037">MFCSQRIMLPMWQITRKTGAKTLPAVRLSTRAFPNTVGVRSLCTSPAFRNIVKSDVADQEQPTGNLVNTVFENVTKWGSKTAVECSVTGRNYTYNQLLDYISKWAGFLINLGMQKGDVMAIYMPNCPEYPIALLGAISIGIIPTPINPKYTAEEFVKQVSDSKAQVLVGDPGVETAIIEGINRYKKPLHIVMNGPTKVPGALNMLDILSDATIPHADTVQVKNEDIVMLPYSSGTTGPPKGVVLSHGAFSINIHMCMHNYFCLTEEATDSSQEAYVGLLPFYHVSGVLCQMMAGFYKGAKVVTMAQMEPNNFVDTISNHKVGILHLVPPLINFVLHSPLATAEKLASVRVIPVGAAPVYPSAVEALRQKLKRNVFFQELYGMTEILIASMVPADQEKIGTSGKLLPNVTAKIIDTATGDLLPSSSTGEICLKSPATMTGYFNNDEATSATVDKDGWVHTGDVGFFDEEGYMKIVDRTKELIKVKGLQVSPSELEEILRQHPQVLDVGVVGIPHERSGEVPRAYVVTKSKISADDIHSFLDNRVAPHKKLSGGVVFVDELPKTNTGKILRKDLKKMAMG</sequence>
<evidence type="ECO:0000259" key="4">
    <source>
        <dbReference type="Pfam" id="PF00501"/>
    </source>
</evidence>
<name>A0AAN8X8U7_HALRR</name>
<dbReference type="InterPro" id="IPR042099">
    <property type="entry name" value="ANL_N_sf"/>
</dbReference>
<evidence type="ECO:0000256" key="1">
    <source>
        <dbReference type="ARBA" id="ARBA00004275"/>
    </source>
</evidence>
<evidence type="ECO:0008006" key="8">
    <source>
        <dbReference type="Google" id="ProtNLM"/>
    </source>
</evidence>
<evidence type="ECO:0000259" key="5">
    <source>
        <dbReference type="Pfam" id="PF13193"/>
    </source>
</evidence>
<dbReference type="SUPFAM" id="SSF56801">
    <property type="entry name" value="Acetyl-CoA synthetase-like"/>
    <property type="match status" value="1"/>
</dbReference>
<dbReference type="EMBL" id="JAXCGZ010011375">
    <property type="protein sequence ID" value="KAK7075059.1"/>
    <property type="molecule type" value="Genomic_DNA"/>
</dbReference>
<organism evidence="6 7">
    <name type="scientific">Halocaridina rubra</name>
    <name type="common">Hawaiian red shrimp</name>
    <dbReference type="NCBI Taxonomy" id="373956"/>
    <lineage>
        <taxon>Eukaryota</taxon>
        <taxon>Metazoa</taxon>
        <taxon>Ecdysozoa</taxon>
        <taxon>Arthropoda</taxon>
        <taxon>Crustacea</taxon>
        <taxon>Multicrustacea</taxon>
        <taxon>Malacostraca</taxon>
        <taxon>Eumalacostraca</taxon>
        <taxon>Eucarida</taxon>
        <taxon>Decapoda</taxon>
        <taxon>Pleocyemata</taxon>
        <taxon>Caridea</taxon>
        <taxon>Atyoidea</taxon>
        <taxon>Atyidae</taxon>
        <taxon>Halocaridina</taxon>
    </lineage>
</organism>
<feature type="domain" description="AMP-binding enzyme C-terminal" evidence="5">
    <location>
        <begin position="492"/>
        <end position="566"/>
    </location>
</feature>
<comment type="subcellular location">
    <subcellularLocation>
        <location evidence="1">Peroxisome</location>
    </subcellularLocation>
</comment>
<dbReference type="Gene3D" id="3.40.50.12780">
    <property type="entry name" value="N-terminal domain of ligase-like"/>
    <property type="match status" value="1"/>
</dbReference>
<dbReference type="Proteomes" id="UP001381693">
    <property type="component" value="Unassembled WGS sequence"/>
</dbReference>
<proteinExistence type="inferred from homology"/>
<keyword evidence="7" id="KW-1185">Reference proteome</keyword>
<dbReference type="InterPro" id="IPR000873">
    <property type="entry name" value="AMP-dep_synth/lig_dom"/>
</dbReference>
<gene>
    <name evidence="6" type="ORF">SK128_006952</name>
</gene>
<dbReference type="PROSITE" id="PS00455">
    <property type="entry name" value="AMP_BINDING"/>
    <property type="match status" value="1"/>
</dbReference>
<keyword evidence="3" id="KW-0576">Peroxisome</keyword>
<dbReference type="PANTHER" id="PTHR24096">
    <property type="entry name" value="LONG-CHAIN-FATTY-ACID--COA LIGASE"/>
    <property type="match status" value="1"/>
</dbReference>
<dbReference type="GO" id="GO:0016405">
    <property type="term" value="F:CoA-ligase activity"/>
    <property type="evidence" value="ECO:0007669"/>
    <property type="project" value="TreeGrafter"/>
</dbReference>
<comment type="caution">
    <text evidence="6">The sequence shown here is derived from an EMBL/GenBank/DDBJ whole genome shotgun (WGS) entry which is preliminary data.</text>
</comment>
<dbReference type="GO" id="GO:0005777">
    <property type="term" value="C:peroxisome"/>
    <property type="evidence" value="ECO:0007669"/>
    <property type="project" value="UniProtKB-SubCell"/>
</dbReference>
<evidence type="ECO:0000256" key="2">
    <source>
        <dbReference type="ARBA" id="ARBA00006432"/>
    </source>
</evidence>
<protein>
    <recommendedName>
        <fullName evidence="8">4-coumarate--CoA ligase</fullName>
    </recommendedName>
</protein>
<dbReference type="InterPro" id="IPR020845">
    <property type="entry name" value="AMP-binding_CS"/>
</dbReference>
<evidence type="ECO:0000313" key="7">
    <source>
        <dbReference type="Proteomes" id="UP001381693"/>
    </source>
</evidence>
<dbReference type="FunFam" id="3.30.300.30:FF:000007">
    <property type="entry name" value="4-coumarate--CoA ligase 2"/>
    <property type="match status" value="1"/>
</dbReference>
<dbReference type="Gene3D" id="3.30.300.30">
    <property type="match status" value="1"/>
</dbReference>
<evidence type="ECO:0000313" key="6">
    <source>
        <dbReference type="EMBL" id="KAK7075059.1"/>
    </source>
</evidence>
<comment type="similarity">
    <text evidence="2">Belongs to the ATP-dependent AMP-binding enzyme family.</text>
</comment>
<reference evidence="6 7" key="1">
    <citation type="submission" date="2023-11" db="EMBL/GenBank/DDBJ databases">
        <title>Halocaridina rubra genome assembly.</title>
        <authorList>
            <person name="Smith C."/>
        </authorList>
    </citation>
    <scope>NUCLEOTIDE SEQUENCE [LARGE SCALE GENOMIC DNA]</scope>
    <source>
        <strain evidence="6">EP-1</strain>
        <tissue evidence="6">Whole</tissue>
    </source>
</reference>
<dbReference type="PANTHER" id="PTHR24096:SF422">
    <property type="entry name" value="BCDNA.GH02901"/>
    <property type="match status" value="1"/>
</dbReference>
<accession>A0AAN8X8U7</accession>
<dbReference type="Pfam" id="PF00501">
    <property type="entry name" value="AMP-binding"/>
    <property type="match status" value="1"/>
</dbReference>
<dbReference type="InterPro" id="IPR025110">
    <property type="entry name" value="AMP-bd_C"/>
</dbReference>
<dbReference type="InterPro" id="IPR045851">
    <property type="entry name" value="AMP-bd_C_sf"/>
</dbReference>
<dbReference type="CDD" id="cd05911">
    <property type="entry name" value="Firefly_Luc_like"/>
    <property type="match status" value="1"/>
</dbReference>
<feature type="domain" description="AMP-dependent synthetase/ligase" evidence="4">
    <location>
        <begin position="72"/>
        <end position="441"/>
    </location>
</feature>
<evidence type="ECO:0000256" key="3">
    <source>
        <dbReference type="ARBA" id="ARBA00023140"/>
    </source>
</evidence>
<dbReference type="AlphaFoldDB" id="A0AAN8X8U7"/>